<dbReference type="Gene3D" id="1.10.150.20">
    <property type="entry name" value="5' to 3' exonuclease, C-terminal subdomain"/>
    <property type="match status" value="1"/>
</dbReference>
<accession>X1BQC8</accession>
<dbReference type="SUPFAM" id="SSF81301">
    <property type="entry name" value="Nucleotidyltransferase"/>
    <property type="match status" value="1"/>
</dbReference>
<dbReference type="Pfam" id="PF14716">
    <property type="entry name" value="HHH_8"/>
    <property type="match status" value="1"/>
</dbReference>
<dbReference type="GO" id="GO:0006281">
    <property type="term" value="P:DNA repair"/>
    <property type="evidence" value="ECO:0007669"/>
    <property type="project" value="InterPro"/>
</dbReference>
<evidence type="ECO:0000313" key="4">
    <source>
        <dbReference type="EMBL" id="GAG83402.1"/>
    </source>
</evidence>
<dbReference type="InterPro" id="IPR027421">
    <property type="entry name" value="DNA_pol_lamdba_lyase_dom_sf"/>
</dbReference>
<gene>
    <name evidence="4" type="ORF">S01H4_29841</name>
</gene>
<dbReference type="Pfam" id="PF14520">
    <property type="entry name" value="HHH_5"/>
    <property type="match status" value="1"/>
</dbReference>
<dbReference type="PANTHER" id="PTHR11276:SF28">
    <property type="entry name" value="DNA POLYMERASE LAMBDA"/>
    <property type="match status" value="1"/>
</dbReference>
<evidence type="ECO:0000256" key="1">
    <source>
        <dbReference type="ARBA" id="ARBA00022634"/>
    </source>
</evidence>
<dbReference type="GO" id="GO:0003887">
    <property type="term" value="F:DNA-directed DNA polymerase activity"/>
    <property type="evidence" value="ECO:0007669"/>
    <property type="project" value="InterPro"/>
</dbReference>
<dbReference type="Gene3D" id="3.30.460.10">
    <property type="entry name" value="Beta Polymerase, domain 2"/>
    <property type="match status" value="1"/>
</dbReference>
<organism evidence="4">
    <name type="scientific">marine sediment metagenome</name>
    <dbReference type="NCBI Taxonomy" id="412755"/>
    <lineage>
        <taxon>unclassified sequences</taxon>
        <taxon>metagenomes</taxon>
        <taxon>ecological metagenomes</taxon>
    </lineage>
</organism>
<dbReference type="InterPro" id="IPR043519">
    <property type="entry name" value="NT_sf"/>
</dbReference>
<keyword evidence="2" id="KW-0235">DNA replication</keyword>
<feature type="domain" description="Helix-hairpin-helix DNA-binding motif class 1" evidence="3">
    <location>
        <begin position="96"/>
        <end position="115"/>
    </location>
</feature>
<dbReference type="Gene3D" id="1.10.150.110">
    <property type="entry name" value="DNA polymerase beta, N-terminal domain-like"/>
    <property type="match status" value="1"/>
</dbReference>
<dbReference type="InterPro" id="IPR002008">
    <property type="entry name" value="DNA_pol_X_beta-like"/>
</dbReference>
<dbReference type="GO" id="GO:0003677">
    <property type="term" value="F:DNA binding"/>
    <property type="evidence" value="ECO:0007669"/>
    <property type="project" value="InterPro"/>
</dbReference>
<evidence type="ECO:0000259" key="3">
    <source>
        <dbReference type="SMART" id="SM00278"/>
    </source>
</evidence>
<comment type="caution">
    <text evidence="4">The sequence shown here is derived from an EMBL/GenBank/DDBJ whole genome shotgun (WGS) entry which is preliminary data.</text>
</comment>
<evidence type="ECO:0000256" key="2">
    <source>
        <dbReference type="ARBA" id="ARBA00022705"/>
    </source>
</evidence>
<dbReference type="EMBL" id="BART01015355">
    <property type="protein sequence ID" value="GAG83402.1"/>
    <property type="molecule type" value="Genomic_DNA"/>
</dbReference>
<dbReference type="SMART" id="SM00278">
    <property type="entry name" value="HhH1"/>
    <property type="match status" value="3"/>
</dbReference>
<dbReference type="SUPFAM" id="SSF47802">
    <property type="entry name" value="DNA polymerase beta, N-terminal domain-like"/>
    <property type="match status" value="1"/>
</dbReference>
<proteinExistence type="predicted"/>
<reference evidence="4" key="1">
    <citation type="journal article" date="2014" name="Front. Microbiol.">
        <title>High frequency of phylogenetically diverse reductive dehalogenase-homologous genes in deep subseafloor sedimentary metagenomes.</title>
        <authorList>
            <person name="Kawai M."/>
            <person name="Futagami T."/>
            <person name="Toyoda A."/>
            <person name="Takaki Y."/>
            <person name="Nishi S."/>
            <person name="Hori S."/>
            <person name="Arai W."/>
            <person name="Tsubouchi T."/>
            <person name="Morono Y."/>
            <person name="Uchiyama I."/>
            <person name="Ito T."/>
            <person name="Fujiyama A."/>
            <person name="Inagaki F."/>
            <person name="Takami H."/>
        </authorList>
    </citation>
    <scope>NUCLEOTIDE SEQUENCE</scope>
    <source>
        <strain evidence="4">Expedition CK06-06</strain>
    </source>
</reference>
<dbReference type="PANTHER" id="PTHR11276">
    <property type="entry name" value="DNA POLYMERASE TYPE-X FAMILY MEMBER"/>
    <property type="match status" value="1"/>
</dbReference>
<sequence>MTETRYSNQELADIFQTIANLLEIKGEVIYKILAYRKAADNLRDYGGNVYTVWQDGKLTDIPGVGKAIADKIDELFSTGHLEFMDKLSEEVPPSLAELLEVPDLGPKKVALFWKEIGITNLAELEAAARAGQLQTLPGMGQKSEAKILAGIESLSRRTTRTPLWKAWPLAEELLTKLKNFPDVEKAAAGGSLRRMRETVGDLDLLVAANDSSPVMQAFTSLPEV</sequence>
<name>X1BQC8_9ZZZZ</name>
<dbReference type="InterPro" id="IPR022312">
    <property type="entry name" value="DNA_pol_X"/>
</dbReference>
<dbReference type="SUPFAM" id="SSF158702">
    <property type="entry name" value="Sec63 N-terminal domain-like"/>
    <property type="match status" value="1"/>
</dbReference>
<dbReference type="InterPro" id="IPR003583">
    <property type="entry name" value="Hlx-hairpin-Hlx_DNA-bd_motif"/>
</dbReference>
<protein>
    <recommendedName>
        <fullName evidence="3">Helix-hairpin-helix DNA-binding motif class 1 domain-containing protein</fullName>
    </recommendedName>
</protein>
<dbReference type="PRINTS" id="PR00870">
    <property type="entry name" value="DNAPOLXBETA"/>
</dbReference>
<feature type="non-terminal residue" evidence="4">
    <location>
        <position position="224"/>
    </location>
</feature>
<dbReference type="InterPro" id="IPR010996">
    <property type="entry name" value="HHH_MUS81"/>
</dbReference>
<dbReference type="AlphaFoldDB" id="X1BQC8"/>
<keyword evidence="1" id="KW-0237">DNA synthesis</keyword>
<feature type="domain" description="Helix-hairpin-helix DNA-binding motif class 1" evidence="3">
    <location>
        <begin position="56"/>
        <end position="75"/>
    </location>
</feature>
<feature type="domain" description="Helix-hairpin-helix DNA-binding motif class 1" evidence="3">
    <location>
        <begin position="131"/>
        <end position="150"/>
    </location>
</feature>